<feature type="transmembrane region" description="Helical" evidence="11">
    <location>
        <begin position="508"/>
        <end position="527"/>
    </location>
</feature>
<feature type="transmembrane region" description="Helical" evidence="11">
    <location>
        <begin position="277"/>
        <end position="301"/>
    </location>
</feature>
<evidence type="ECO:0000256" key="5">
    <source>
        <dbReference type="ARBA" id="ARBA00022989"/>
    </source>
</evidence>
<evidence type="ECO:0000256" key="2">
    <source>
        <dbReference type="ARBA" id="ARBA00022448"/>
    </source>
</evidence>
<dbReference type="Proteomes" id="UP001642540">
    <property type="component" value="Unassembled WGS sequence"/>
</dbReference>
<accession>A0ABP1PPS6</accession>
<dbReference type="InterPro" id="IPR046342">
    <property type="entry name" value="CBS_dom_sf"/>
</dbReference>
<feature type="domain" description="CBS" evidence="13">
    <location>
        <begin position="786"/>
        <end position="842"/>
    </location>
</feature>
<comment type="subcellular location">
    <subcellularLocation>
        <location evidence="1 11">Membrane</location>
        <topology evidence="1 11">Multi-pass membrane protein</topology>
    </subcellularLocation>
</comment>
<feature type="compositionally biased region" description="Polar residues" evidence="12">
    <location>
        <begin position="891"/>
        <end position="903"/>
    </location>
</feature>
<dbReference type="Gene3D" id="3.10.580.10">
    <property type="entry name" value="CBS-domain"/>
    <property type="match status" value="1"/>
</dbReference>
<dbReference type="InterPro" id="IPR014743">
    <property type="entry name" value="Cl-channel_core"/>
</dbReference>
<dbReference type="InterPro" id="IPR051280">
    <property type="entry name" value="Cl-channel/antiporter"/>
</dbReference>
<reference evidence="14 15" key="1">
    <citation type="submission" date="2024-08" db="EMBL/GenBank/DDBJ databases">
        <authorList>
            <person name="Cucini C."/>
            <person name="Frati F."/>
        </authorList>
    </citation>
    <scope>NUCLEOTIDE SEQUENCE [LARGE SCALE GENOMIC DNA]</scope>
</reference>
<dbReference type="EMBL" id="CAXLJM020000004">
    <property type="protein sequence ID" value="CAL8070213.1"/>
    <property type="molecule type" value="Genomic_DNA"/>
</dbReference>
<evidence type="ECO:0000256" key="11">
    <source>
        <dbReference type="RuleBase" id="RU361221"/>
    </source>
</evidence>
<dbReference type="PRINTS" id="PR00762">
    <property type="entry name" value="CLCHANNEL"/>
</dbReference>
<evidence type="ECO:0000256" key="10">
    <source>
        <dbReference type="PROSITE-ProRule" id="PRU00703"/>
    </source>
</evidence>
<keyword evidence="5 11" id="KW-1133">Transmembrane helix</keyword>
<keyword evidence="4" id="KW-0677">Repeat</keyword>
<dbReference type="Gene3D" id="1.10.3080.10">
    <property type="entry name" value="Clc chloride channel"/>
    <property type="match status" value="1"/>
</dbReference>
<name>A0ABP1PPS6_9HEXA</name>
<dbReference type="Pfam" id="PF00654">
    <property type="entry name" value="Voltage_CLC"/>
    <property type="match status" value="1"/>
</dbReference>
<dbReference type="InterPro" id="IPR000644">
    <property type="entry name" value="CBS_dom"/>
</dbReference>
<feature type="compositionally biased region" description="Low complexity" evidence="12">
    <location>
        <begin position="856"/>
        <end position="878"/>
    </location>
</feature>
<proteinExistence type="inferred from homology"/>
<feature type="transmembrane region" description="Helical" evidence="11">
    <location>
        <begin position="539"/>
        <end position="559"/>
    </location>
</feature>
<feature type="transmembrane region" description="Helical" evidence="11">
    <location>
        <begin position="149"/>
        <end position="171"/>
    </location>
</feature>
<evidence type="ECO:0000256" key="8">
    <source>
        <dbReference type="ARBA" id="ARBA00023136"/>
    </source>
</evidence>
<evidence type="ECO:0000259" key="13">
    <source>
        <dbReference type="PROSITE" id="PS51371"/>
    </source>
</evidence>
<dbReference type="PROSITE" id="PS51371">
    <property type="entry name" value="CBS"/>
    <property type="match status" value="2"/>
</dbReference>
<comment type="similarity">
    <text evidence="11">Belongs to the chloride channel (TC 2.A.49) family.</text>
</comment>
<keyword evidence="9 11" id="KW-0868">Chloride</keyword>
<feature type="region of interest" description="Disordered" evidence="12">
    <location>
        <begin position="856"/>
        <end position="913"/>
    </location>
</feature>
<evidence type="ECO:0000256" key="3">
    <source>
        <dbReference type="ARBA" id="ARBA00022692"/>
    </source>
</evidence>
<evidence type="ECO:0000256" key="4">
    <source>
        <dbReference type="ARBA" id="ARBA00022737"/>
    </source>
</evidence>
<dbReference type="SMART" id="SM00116">
    <property type="entry name" value="CBS"/>
    <property type="match status" value="2"/>
</dbReference>
<dbReference type="PANTHER" id="PTHR11689">
    <property type="entry name" value="CHLORIDE CHANNEL PROTEIN CLC FAMILY MEMBER"/>
    <property type="match status" value="1"/>
</dbReference>
<evidence type="ECO:0000256" key="1">
    <source>
        <dbReference type="ARBA" id="ARBA00004141"/>
    </source>
</evidence>
<keyword evidence="8 11" id="KW-0472">Membrane</keyword>
<protein>
    <recommendedName>
        <fullName evidence="11">Chloride channel protein</fullName>
    </recommendedName>
</protein>
<dbReference type="InterPro" id="IPR001807">
    <property type="entry name" value="ClC"/>
</dbReference>
<dbReference type="PANTHER" id="PTHR11689:SF89">
    <property type="entry name" value="CHLORIDE CHANNEL PROTEIN"/>
    <property type="match status" value="1"/>
</dbReference>
<organism evidence="14 15">
    <name type="scientific">Orchesella dallaii</name>
    <dbReference type="NCBI Taxonomy" id="48710"/>
    <lineage>
        <taxon>Eukaryota</taxon>
        <taxon>Metazoa</taxon>
        <taxon>Ecdysozoa</taxon>
        <taxon>Arthropoda</taxon>
        <taxon>Hexapoda</taxon>
        <taxon>Collembola</taxon>
        <taxon>Entomobryomorpha</taxon>
        <taxon>Entomobryoidea</taxon>
        <taxon>Orchesellidae</taxon>
        <taxon>Orchesellinae</taxon>
        <taxon>Orchesella</taxon>
    </lineage>
</organism>
<dbReference type="SUPFAM" id="SSF54631">
    <property type="entry name" value="CBS-domain pair"/>
    <property type="match status" value="1"/>
</dbReference>
<feature type="transmembrane region" description="Helical" evidence="11">
    <location>
        <begin position="367"/>
        <end position="392"/>
    </location>
</feature>
<keyword evidence="2 11" id="KW-0813">Transport</keyword>
<keyword evidence="6 11" id="KW-0406">Ion transport</keyword>
<evidence type="ECO:0000256" key="9">
    <source>
        <dbReference type="ARBA" id="ARBA00023214"/>
    </source>
</evidence>
<dbReference type="Pfam" id="PF00571">
    <property type="entry name" value="CBS"/>
    <property type="match status" value="2"/>
</dbReference>
<evidence type="ECO:0000313" key="14">
    <source>
        <dbReference type="EMBL" id="CAL8070213.1"/>
    </source>
</evidence>
<keyword evidence="7 10" id="KW-0129">CBS domain</keyword>
<feature type="transmembrane region" description="Helical" evidence="11">
    <location>
        <begin position="102"/>
        <end position="125"/>
    </location>
</feature>
<gene>
    <name evidence="14" type="ORF">ODALV1_LOCUS1130</name>
</gene>
<comment type="caution">
    <text evidence="11">Lacks conserved residue(s) required for the propagation of feature annotation.</text>
</comment>
<keyword evidence="3 11" id="KW-0812">Transmembrane</keyword>
<sequence>MSTSDINPDAELARRRRSFATRRSLSQYGVTLPDQPEDLTGVHPNDDGYNFFSKGRDFQPRKSKHRFTDEELRTVETFESSAVLPSCSEVYRQWVQLSSHGMNWCVIGVIAIIIGILASVMKLVVEKFQIFYFPFITKLIMEGSVAQLWIYYPLLGATFSVLSATVIVYICPFAAGSGLPEIIGILNGCVVRNVLNFRTLACKIISCIFTVISTLPVGFEGPMVHIGALVGACMAQPLRCRCCVQNKKEHFDEKQSLQKSCFPNICRYRDCRERYSLICVGAAAGVAAAFSSPIAGLTFAMEEMSSHWSKTLTWQAFVCCILARSTAELFHSFLEAAETMDEHEGSYLMYLSESALFDMRHVLNLNIAVLLPATIIGLFGGVVGSIFIFSWLKLSKFKRRMLAHIQHPKLVNVVKIFEVLLVSLLSCTAVLLSMQLATCKPVNHSQKLHVSTLSSKHFRLRSFQCDNALNVSVHEGVLSQTGEFHEGASLLFGSWEQMIRNLFSRRTAGYFNVPLLTYVFGYFLIFATWSSCTSIASGLLIPQLAIGALFGRGLGQLVFDVFEISDSESGKFDWIDPGALALLGAASFLSGTSRLPVTSVIMMIEMTNDINLSVLIMLCVMLSKFSGDLMTHSLDHSMLDFKCIPYLEAELKIYNEGTKINLELFRAEDVMKSPVRYVGVKENVYTLANLLLDTNHGGFPVVQVGFGFLRTFLGVITRLELTKILTKTKKFDASELVGEDIDMIRISYPEYSSGKLKDIETVNSVLNNYSTQIKYRNVHVNLLPYINTSAISVPRDFSLYRAYMMFRGLGLRHMVVVDRYNQVEGVITRKDLLGYTVETKLMNVLNNNDRKGFYIGSPTTSESSSATASTSTSGSPSSANSIFEVIHRQDSMTSQPQGLQSTVILEEAEEEEA</sequence>
<evidence type="ECO:0000256" key="7">
    <source>
        <dbReference type="ARBA" id="ARBA00023122"/>
    </source>
</evidence>
<feature type="domain" description="CBS" evidence="13">
    <location>
        <begin position="671"/>
        <end position="731"/>
    </location>
</feature>
<dbReference type="SUPFAM" id="SSF81340">
    <property type="entry name" value="Clc chloride channel"/>
    <property type="match status" value="1"/>
</dbReference>
<evidence type="ECO:0000256" key="12">
    <source>
        <dbReference type="SAM" id="MobiDB-lite"/>
    </source>
</evidence>
<feature type="transmembrane region" description="Helical" evidence="11">
    <location>
        <begin position="413"/>
        <end position="434"/>
    </location>
</feature>
<keyword evidence="15" id="KW-1185">Reference proteome</keyword>
<comment type="caution">
    <text evidence="14">The sequence shown here is derived from an EMBL/GenBank/DDBJ whole genome shotgun (WGS) entry which is preliminary data.</text>
</comment>
<evidence type="ECO:0000256" key="6">
    <source>
        <dbReference type="ARBA" id="ARBA00023065"/>
    </source>
</evidence>
<evidence type="ECO:0000313" key="15">
    <source>
        <dbReference type="Proteomes" id="UP001642540"/>
    </source>
</evidence>
<feature type="transmembrane region" description="Helical" evidence="11">
    <location>
        <begin position="579"/>
        <end position="597"/>
    </location>
</feature>
<feature type="transmembrane region" description="Helical" evidence="11">
    <location>
        <begin position="609"/>
        <end position="627"/>
    </location>
</feature>